<evidence type="ECO:0000313" key="3">
    <source>
        <dbReference type="Proteomes" id="UP000824219"/>
    </source>
</evidence>
<organism evidence="2 3">
    <name type="scientific">Hemibagrus wyckioides</name>
    <dbReference type="NCBI Taxonomy" id="337641"/>
    <lineage>
        <taxon>Eukaryota</taxon>
        <taxon>Metazoa</taxon>
        <taxon>Chordata</taxon>
        <taxon>Craniata</taxon>
        <taxon>Vertebrata</taxon>
        <taxon>Euteleostomi</taxon>
        <taxon>Actinopterygii</taxon>
        <taxon>Neopterygii</taxon>
        <taxon>Teleostei</taxon>
        <taxon>Ostariophysi</taxon>
        <taxon>Siluriformes</taxon>
        <taxon>Bagridae</taxon>
        <taxon>Hemibagrus</taxon>
    </lineage>
</organism>
<name>A0A9D3NK79_9TELE</name>
<dbReference type="EMBL" id="JAHKSW010000016">
    <property type="protein sequence ID" value="KAG7322367.1"/>
    <property type="molecule type" value="Genomic_DNA"/>
</dbReference>
<proteinExistence type="predicted"/>
<dbReference type="Proteomes" id="UP000824219">
    <property type="component" value="Linkage Group LG16"/>
</dbReference>
<reference evidence="2 3" key="1">
    <citation type="submission" date="2021-06" db="EMBL/GenBank/DDBJ databases">
        <title>Chromosome-level genome assembly of the red-tail catfish (Hemibagrus wyckioides).</title>
        <authorList>
            <person name="Shao F."/>
        </authorList>
    </citation>
    <scope>NUCLEOTIDE SEQUENCE [LARGE SCALE GENOMIC DNA]</scope>
    <source>
        <strain evidence="2">EC202008001</strain>
        <tissue evidence="2">Blood</tissue>
    </source>
</reference>
<comment type="caution">
    <text evidence="2">The sequence shown here is derived from an EMBL/GenBank/DDBJ whole genome shotgun (WGS) entry which is preliminary data.</text>
</comment>
<dbReference type="AlphaFoldDB" id="A0A9D3NK79"/>
<feature type="region of interest" description="Disordered" evidence="1">
    <location>
        <begin position="27"/>
        <end position="178"/>
    </location>
</feature>
<protein>
    <submittedName>
        <fullName evidence="2">Uncharacterized protein</fullName>
    </submittedName>
</protein>
<accession>A0A9D3NK79</accession>
<evidence type="ECO:0000313" key="2">
    <source>
        <dbReference type="EMBL" id="KAG7322367.1"/>
    </source>
</evidence>
<gene>
    <name evidence="2" type="ORF">KOW79_013713</name>
</gene>
<feature type="compositionally biased region" description="Acidic residues" evidence="1">
    <location>
        <begin position="75"/>
        <end position="98"/>
    </location>
</feature>
<sequence length="340" mass="39116">MRLEWSSSLGMAGVGAVPKVLSRSAAYRRKPSVAGDRVRDNWEETATNTTAGTRREETPSDLLRATELHLNTVENQDDDERYSEEDEEIDVELWSDDEAPPRKRQHVEEEDDEYELSNLGNSSSSSWSSSPTLDSIPSMDAHSSSEHFCRRRRRRMEMSDEEDSDEEAPPRTRLRNLGSTSSSLWTLSPTLDFIPIIDSPSSDDFWWRMMMRRRELMGGDEDNYEEAPHAGWEAVEPEDDEFEVFEHINLDRSSSPSRSLSPSLDLMSFIDSTGEEFFAWVRQNEDIDDMSAYDTMPHHNSEVRVHQIWLVFITIYIISLDLAGDLSIYLLTVPILFFTI</sequence>
<evidence type="ECO:0000256" key="1">
    <source>
        <dbReference type="SAM" id="MobiDB-lite"/>
    </source>
</evidence>
<keyword evidence="3" id="KW-1185">Reference proteome</keyword>